<proteinExistence type="predicted"/>
<dbReference type="RefSeq" id="WP_052735616.1">
    <property type="nucleotide sequence ID" value="NZ_JJQD01000071.1"/>
</dbReference>
<dbReference type="Pfam" id="PF13439">
    <property type="entry name" value="Glyco_transf_4"/>
    <property type="match status" value="1"/>
</dbReference>
<evidence type="ECO:0000313" key="3">
    <source>
        <dbReference type="EMBL" id="KKH29916.1"/>
    </source>
</evidence>
<accession>A0A0F8PI68</accession>
<evidence type="ECO:0008006" key="5">
    <source>
        <dbReference type="Google" id="ProtNLM"/>
    </source>
</evidence>
<feature type="domain" description="Glycosyl transferase family 1" evidence="1">
    <location>
        <begin position="175"/>
        <end position="338"/>
    </location>
</feature>
<dbReference type="Proteomes" id="UP000034227">
    <property type="component" value="Unassembled WGS sequence"/>
</dbReference>
<sequence length="359" mass="40934">MIRVLMCGPQADSGGVANHTKSLIKEFSSLEVSLIFYNFSKGNSSNLNWGYAKKTYRRTIGLLFEAILRKDKYDLIHVQTSGGLSSFLSSITGSFASKIVNKKLVITFHHSNTEEFVDKYKHIFKFVLRFSDRMILVSEKQKKYISNVFPEYSSKLVVIPNGYDADFYYPRDIDDCRIKLDLPHDKKIIYNISNLIEVKGHKYLIKAMKSIVQERNDVLCVIVGKGYLVDQLESQIEVEGLQDYVKLVGWKPDDEVPIFMNACDFFVHASLKEGNPTVMFECLGCGKPYVGTRVGGVPEIITHKDYGLLVEPGNPQDLAEKIMDALNKNWNKTKIISYSAQFTWENISRQTLDVYNKIS</sequence>
<reference evidence="3 4" key="1">
    <citation type="journal article" date="2015" name="ISME J.">
        <title>Genomic and phenotypic differentiation among Methanosarcina mazei populations from Columbia River sediment.</title>
        <authorList>
            <person name="Youngblut N.D."/>
            <person name="Wirth J.S."/>
            <person name="Henriksen J.R."/>
            <person name="Smith M."/>
            <person name="Simon H."/>
            <person name="Metcalf W.W."/>
            <person name="Whitaker R.J."/>
        </authorList>
    </citation>
    <scope>NUCLEOTIDE SEQUENCE [LARGE SCALE GENOMIC DNA]</scope>
    <source>
        <strain evidence="3 4">1.F.A.2.8</strain>
    </source>
</reference>
<evidence type="ECO:0000259" key="1">
    <source>
        <dbReference type="Pfam" id="PF00534"/>
    </source>
</evidence>
<gene>
    <name evidence="3" type="ORF">DU58_07510</name>
</gene>
<dbReference type="AlphaFoldDB" id="A0A0F8PI68"/>
<evidence type="ECO:0000313" key="4">
    <source>
        <dbReference type="Proteomes" id="UP000034227"/>
    </source>
</evidence>
<dbReference type="SUPFAM" id="SSF53756">
    <property type="entry name" value="UDP-Glycosyltransferase/glycogen phosphorylase"/>
    <property type="match status" value="1"/>
</dbReference>
<comment type="caution">
    <text evidence="3">The sequence shown here is derived from an EMBL/GenBank/DDBJ whole genome shotgun (WGS) entry which is preliminary data.</text>
</comment>
<evidence type="ECO:0000259" key="2">
    <source>
        <dbReference type="Pfam" id="PF13439"/>
    </source>
</evidence>
<name>A0A0F8PI68_METMZ</name>
<dbReference type="Gene3D" id="3.40.50.2000">
    <property type="entry name" value="Glycogen Phosphorylase B"/>
    <property type="match status" value="2"/>
</dbReference>
<protein>
    <recommendedName>
        <fullName evidence="5">Glycosyl transferase family 1</fullName>
    </recommendedName>
</protein>
<dbReference type="PATRIC" id="fig|2209.49.peg.1600"/>
<organism evidence="3 4">
    <name type="scientific">Methanosarcina mazei</name>
    <name type="common">Methanosarcina frisia</name>
    <dbReference type="NCBI Taxonomy" id="2209"/>
    <lineage>
        <taxon>Archaea</taxon>
        <taxon>Methanobacteriati</taxon>
        <taxon>Methanobacteriota</taxon>
        <taxon>Stenosarchaea group</taxon>
        <taxon>Methanomicrobia</taxon>
        <taxon>Methanosarcinales</taxon>
        <taxon>Methanosarcinaceae</taxon>
        <taxon>Methanosarcina</taxon>
    </lineage>
</organism>
<dbReference type="Pfam" id="PF00534">
    <property type="entry name" value="Glycos_transf_1"/>
    <property type="match status" value="1"/>
</dbReference>
<dbReference type="EMBL" id="JJQD01000071">
    <property type="protein sequence ID" value="KKH29916.1"/>
    <property type="molecule type" value="Genomic_DNA"/>
</dbReference>
<dbReference type="InterPro" id="IPR028098">
    <property type="entry name" value="Glyco_trans_4-like_N"/>
</dbReference>
<dbReference type="CDD" id="cd03801">
    <property type="entry name" value="GT4_PimA-like"/>
    <property type="match status" value="1"/>
</dbReference>
<dbReference type="PANTHER" id="PTHR12526:SF634">
    <property type="entry name" value="BLL3361 PROTEIN"/>
    <property type="match status" value="1"/>
</dbReference>
<dbReference type="PANTHER" id="PTHR12526">
    <property type="entry name" value="GLYCOSYLTRANSFERASE"/>
    <property type="match status" value="1"/>
</dbReference>
<feature type="domain" description="Glycosyltransferase subfamily 4-like N-terminal" evidence="2">
    <location>
        <begin position="14"/>
        <end position="166"/>
    </location>
</feature>
<dbReference type="InterPro" id="IPR001296">
    <property type="entry name" value="Glyco_trans_1"/>
</dbReference>
<dbReference type="GO" id="GO:0016757">
    <property type="term" value="F:glycosyltransferase activity"/>
    <property type="evidence" value="ECO:0007669"/>
    <property type="project" value="InterPro"/>
</dbReference>